<dbReference type="InterPro" id="IPR029026">
    <property type="entry name" value="tRNA_m1G_MTases_N"/>
</dbReference>
<dbReference type="Pfam" id="PF00588">
    <property type="entry name" value="SpoU_methylase"/>
    <property type="match status" value="1"/>
</dbReference>
<dbReference type="InterPro" id="IPR004441">
    <property type="entry name" value="rRNA_MeTrfase_TrmH"/>
</dbReference>
<dbReference type="Gene3D" id="3.40.1280.10">
    <property type="match status" value="1"/>
</dbReference>
<dbReference type="GO" id="GO:0006396">
    <property type="term" value="P:RNA processing"/>
    <property type="evidence" value="ECO:0007669"/>
    <property type="project" value="InterPro"/>
</dbReference>
<accession>A0A1G6VM32</accession>
<proteinExistence type="predicted"/>
<dbReference type="Gene3D" id="3.30.1330.30">
    <property type="match status" value="1"/>
</dbReference>
<evidence type="ECO:0000256" key="3">
    <source>
        <dbReference type="SAM" id="MobiDB-lite"/>
    </source>
</evidence>
<dbReference type="GO" id="GO:0005829">
    <property type="term" value="C:cytosol"/>
    <property type="evidence" value="ECO:0007669"/>
    <property type="project" value="TreeGrafter"/>
</dbReference>
<dbReference type="Pfam" id="PF08032">
    <property type="entry name" value="SpoU_sub_bind"/>
    <property type="match status" value="1"/>
</dbReference>
<dbReference type="STRING" id="265719.SAMN04488509_103159"/>
<dbReference type="SMART" id="SM00967">
    <property type="entry name" value="SpoU_sub_bind"/>
    <property type="match status" value="1"/>
</dbReference>
<dbReference type="PANTHER" id="PTHR46429">
    <property type="entry name" value="23S RRNA (GUANOSINE-2'-O-)-METHYLTRANSFERASE RLMB"/>
    <property type="match status" value="1"/>
</dbReference>
<dbReference type="GO" id="GO:0003723">
    <property type="term" value="F:RNA binding"/>
    <property type="evidence" value="ECO:0007669"/>
    <property type="project" value="InterPro"/>
</dbReference>
<dbReference type="AlphaFoldDB" id="A0A1G6VM32"/>
<dbReference type="OrthoDB" id="9785673at2"/>
<feature type="domain" description="RNA 2-O ribose methyltransferase substrate binding" evidence="4">
    <location>
        <begin position="194"/>
        <end position="269"/>
    </location>
</feature>
<dbReference type="CDD" id="cd18095">
    <property type="entry name" value="SpoU-like_rRNA-MTase"/>
    <property type="match status" value="1"/>
</dbReference>
<keyword evidence="1 5" id="KW-0489">Methyltransferase</keyword>
<feature type="region of interest" description="Disordered" evidence="3">
    <location>
        <begin position="1"/>
        <end position="185"/>
    </location>
</feature>
<name>A0A1G6VM32_9GAMM</name>
<feature type="compositionally biased region" description="Basic and acidic residues" evidence="3">
    <location>
        <begin position="77"/>
        <end position="91"/>
    </location>
</feature>
<dbReference type="InterPro" id="IPR029064">
    <property type="entry name" value="Ribosomal_eL30-like_sf"/>
</dbReference>
<feature type="compositionally biased region" description="Basic and acidic residues" evidence="3">
    <location>
        <begin position="1"/>
        <end position="16"/>
    </location>
</feature>
<dbReference type="SUPFAM" id="SSF75217">
    <property type="entry name" value="alpha/beta knot"/>
    <property type="match status" value="1"/>
</dbReference>
<reference evidence="5 6" key="1">
    <citation type="submission" date="2016-10" db="EMBL/GenBank/DDBJ databases">
        <authorList>
            <person name="de Groot N.N."/>
        </authorList>
    </citation>
    <scope>NUCLEOTIDE SEQUENCE [LARGE SCALE GENOMIC DNA]</scope>
    <source>
        <strain evidence="5 6">DSM 16957</strain>
    </source>
</reference>
<evidence type="ECO:0000313" key="6">
    <source>
        <dbReference type="Proteomes" id="UP000199603"/>
    </source>
</evidence>
<evidence type="ECO:0000256" key="1">
    <source>
        <dbReference type="ARBA" id="ARBA00022603"/>
    </source>
</evidence>
<dbReference type="EMBL" id="FNAG01000003">
    <property type="protein sequence ID" value="SDD54571.1"/>
    <property type="molecule type" value="Genomic_DNA"/>
</dbReference>
<evidence type="ECO:0000259" key="4">
    <source>
        <dbReference type="SMART" id="SM00967"/>
    </source>
</evidence>
<dbReference type="SUPFAM" id="SSF55315">
    <property type="entry name" value="L30e-like"/>
    <property type="match status" value="1"/>
</dbReference>
<dbReference type="PANTHER" id="PTHR46429:SF2">
    <property type="entry name" value="TRNA_RRNA METHYLTRANSFERASE"/>
    <property type="match status" value="1"/>
</dbReference>
<dbReference type="InterPro" id="IPR029028">
    <property type="entry name" value="Alpha/beta_knot_MTases"/>
</dbReference>
<dbReference type="GO" id="GO:0008173">
    <property type="term" value="F:RNA methyltransferase activity"/>
    <property type="evidence" value="ECO:0007669"/>
    <property type="project" value="InterPro"/>
</dbReference>
<evidence type="ECO:0000313" key="5">
    <source>
        <dbReference type="EMBL" id="SDD54571.1"/>
    </source>
</evidence>
<gene>
    <name evidence="5" type="ORF">SAMN04488509_103159</name>
</gene>
<feature type="compositionally biased region" description="Basic and acidic residues" evidence="3">
    <location>
        <begin position="163"/>
        <end position="180"/>
    </location>
</feature>
<feature type="compositionally biased region" description="Low complexity" evidence="3">
    <location>
        <begin position="30"/>
        <end position="45"/>
    </location>
</feature>
<dbReference type="InterPro" id="IPR013123">
    <property type="entry name" value="SpoU_subst-bd"/>
</dbReference>
<keyword evidence="6" id="KW-1185">Reference proteome</keyword>
<sequence>MSHESGDGGNEGDRGLGAKRGAGEGSPWSARRAAGEGPARAGGARSVQGSGERSSGPWPARASRPADAPRGPGPRAESPEPPRDRSDRRSAEAAAPSGNRGPWSRGDAASAGPRREPPPRGSSAPRPHAGSERAAHGEARPRPDRERGPSRRDADTAIAGRGTDAHRGPRPARREERQDETVATPRVLREPEQKICGLNAARAAFAARPEALRKVYLSEARIGALRELLAFCVAKRLGYRVVEDEELERISGGSHHEGVCLLMQPRPERDLQGLLDALPRTGPVRLLWLDGVGNPHNLGAVLRSAAHFGAQAVLLPPQSTLSLSAAAARVAEGGAEHVPVVRLDGQGSSAELRALEQLVEAGFVTVATLPAGATDLYAQPLPQRAVFVLGAEGEGMQKRLVEHCERAVSIPGSGRVESLNIANAVAVLLAEHWRQHPLR</sequence>
<dbReference type="InterPro" id="IPR001537">
    <property type="entry name" value="SpoU_MeTrfase"/>
</dbReference>
<feature type="compositionally biased region" description="Low complexity" evidence="3">
    <location>
        <begin position="59"/>
        <end position="76"/>
    </location>
</feature>
<dbReference type="GO" id="GO:0032259">
    <property type="term" value="P:methylation"/>
    <property type="evidence" value="ECO:0007669"/>
    <property type="project" value="UniProtKB-KW"/>
</dbReference>
<keyword evidence="2" id="KW-0808">Transferase</keyword>
<organism evidence="5 6">
    <name type="scientific">Aquimonas voraii</name>
    <dbReference type="NCBI Taxonomy" id="265719"/>
    <lineage>
        <taxon>Bacteria</taxon>
        <taxon>Pseudomonadati</taxon>
        <taxon>Pseudomonadota</taxon>
        <taxon>Gammaproteobacteria</taxon>
        <taxon>Lysobacterales</taxon>
        <taxon>Lysobacteraceae</taxon>
        <taxon>Aquimonas</taxon>
    </lineage>
</organism>
<dbReference type="Proteomes" id="UP000199603">
    <property type="component" value="Unassembled WGS sequence"/>
</dbReference>
<protein>
    <submittedName>
        <fullName evidence="5">tRNA G18 (Ribose-2'-O)-methylase SpoU</fullName>
    </submittedName>
</protein>
<feature type="compositionally biased region" description="Basic and acidic residues" evidence="3">
    <location>
        <begin position="129"/>
        <end position="155"/>
    </location>
</feature>
<evidence type="ECO:0000256" key="2">
    <source>
        <dbReference type="ARBA" id="ARBA00022679"/>
    </source>
</evidence>